<name>A0A3B7MQH1_9BACT</name>
<gene>
    <name evidence="2" type="ORF">D3H65_07560</name>
</gene>
<dbReference type="EMBL" id="CP032157">
    <property type="protein sequence ID" value="AXY73845.1"/>
    <property type="molecule type" value="Genomic_DNA"/>
</dbReference>
<accession>A0A3B7MQH1</accession>
<keyword evidence="1" id="KW-1133">Transmembrane helix</keyword>
<organism evidence="2 3">
    <name type="scientific">Paraflavitalea soli</name>
    <dbReference type="NCBI Taxonomy" id="2315862"/>
    <lineage>
        <taxon>Bacteria</taxon>
        <taxon>Pseudomonadati</taxon>
        <taxon>Bacteroidota</taxon>
        <taxon>Chitinophagia</taxon>
        <taxon>Chitinophagales</taxon>
        <taxon>Chitinophagaceae</taxon>
        <taxon>Paraflavitalea</taxon>
    </lineage>
</organism>
<keyword evidence="1" id="KW-0812">Transmembrane</keyword>
<reference evidence="2 3" key="1">
    <citation type="submission" date="2018-09" db="EMBL/GenBank/DDBJ databases">
        <title>Genome sequencing of strain 6GH32-13.</title>
        <authorList>
            <person name="Weon H.-Y."/>
            <person name="Heo J."/>
            <person name="Kwon S.-W."/>
        </authorList>
    </citation>
    <scope>NUCLEOTIDE SEQUENCE [LARGE SCALE GENOMIC DNA]</scope>
    <source>
        <strain evidence="2 3">5GH32-13</strain>
    </source>
</reference>
<dbReference type="AlphaFoldDB" id="A0A3B7MQH1"/>
<evidence type="ECO:0000256" key="1">
    <source>
        <dbReference type="SAM" id="Phobius"/>
    </source>
</evidence>
<keyword evidence="3" id="KW-1185">Reference proteome</keyword>
<protein>
    <submittedName>
        <fullName evidence="2">Uncharacterized protein</fullName>
    </submittedName>
</protein>
<evidence type="ECO:0000313" key="3">
    <source>
        <dbReference type="Proteomes" id="UP000263900"/>
    </source>
</evidence>
<sequence>MKRSWTKYIIGYFFIIAFLFNGIVPEVMILSGQLSHKLVNETLAEQEDVNSERNTEETKAEQRTEYLPTAHTSYYIHPTPSFFISDKVIPSDIAFISTVVIPVPTPPPDVTIV</sequence>
<evidence type="ECO:0000313" key="2">
    <source>
        <dbReference type="EMBL" id="AXY73845.1"/>
    </source>
</evidence>
<dbReference type="Proteomes" id="UP000263900">
    <property type="component" value="Chromosome"/>
</dbReference>
<dbReference type="KEGG" id="pseg:D3H65_07560"/>
<feature type="transmembrane region" description="Helical" evidence="1">
    <location>
        <begin position="12"/>
        <end position="30"/>
    </location>
</feature>
<keyword evidence="1" id="KW-0472">Membrane</keyword>
<proteinExistence type="predicted"/>
<dbReference type="RefSeq" id="WP_119049680.1">
    <property type="nucleotide sequence ID" value="NZ_CP032157.1"/>
</dbReference>